<comment type="caution">
    <text evidence="1">The sequence shown here is derived from an EMBL/GenBank/DDBJ whole genome shotgun (WGS) entry which is preliminary data.</text>
</comment>
<sequence length="69" mass="7451">MGDAGCRRVPAERMVLVWGSTWTTRTLSPIMVLCGESDADSTLLAISQLATHHYALSEMWRAGSALVTA</sequence>
<protein>
    <submittedName>
        <fullName evidence="1">Uncharacterized protein</fullName>
    </submittedName>
</protein>
<keyword evidence="2" id="KW-1185">Reference proteome</keyword>
<evidence type="ECO:0000313" key="2">
    <source>
        <dbReference type="Proteomes" id="UP001346869"/>
    </source>
</evidence>
<organism evidence="1 2">
    <name type="scientific">Eleginops maclovinus</name>
    <name type="common">Patagonian blennie</name>
    <name type="synonym">Eleginus maclovinus</name>
    <dbReference type="NCBI Taxonomy" id="56733"/>
    <lineage>
        <taxon>Eukaryota</taxon>
        <taxon>Metazoa</taxon>
        <taxon>Chordata</taxon>
        <taxon>Craniata</taxon>
        <taxon>Vertebrata</taxon>
        <taxon>Euteleostomi</taxon>
        <taxon>Actinopterygii</taxon>
        <taxon>Neopterygii</taxon>
        <taxon>Teleostei</taxon>
        <taxon>Neoteleostei</taxon>
        <taxon>Acanthomorphata</taxon>
        <taxon>Eupercaria</taxon>
        <taxon>Perciformes</taxon>
        <taxon>Notothenioidei</taxon>
        <taxon>Eleginopidae</taxon>
        <taxon>Eleginops</taxon>
    </lineage>
</organism>
<evidence type="ECO:0000313" key="1">
    <source>
        <dbReference type="EMBL" id="KAK5861020.1"/>
    </source>
</evidence>
<reference evidence="1 2" key="1">
    <citation type="journal article" date="2023" name="Genes (Basel)">
        <title>Chromosome-Level Genome Assembly and Circadian Gene Repertoire of the Patagonia Blennie Eleginops maclovinus-The Closest Ancestral Proxy of Antarctic Cryonotothenioids.</title>
        <authorList>
            <person name="Cheng C.C."/>
            <person name="Rivera-Colon A.G."/>
            <person name="Minhas B.F."/>
            <person name="Wilson L."/>
            <person name="Rayamajhi N."/>
            <person name="Vargas-Chacoff L."/>
            <person name="Catchen J.M."/>
        </authorList>
    </citation>
    <scope>NUCLEOTIDE SEQUENCE [LARGE SCALE GENOMIC DNA]</scope>
    <source>
        <strain evidence="1">JMC-PN-2008</strain>
    </source>
</reference>
<dbReference type="EMBL" id="JAUZQC010000013">
    <property type="protein sequence ID" value="KAK5861020.1"/>
    <property type="molecule type" value="Genomic_DNA"/>
</dbReference>
<dbReference type="Proteomes" id="UP001346869">
    <property type="component" value="Unassembled WGS sequence"/>
</dbReference>
<accession>A0AAN7XFA6</accession>
<proteinExistence type="predicted"/>
<gene>
    <name evidence="1" type="ORF">PBY51_022450</name>
</gene>
<reference evidence="1 2" key="2">
    <citation type="journal article" date="2023" name="Mol. Biol. Evol.">
        <title>Genomics of Secondarily Temperate Adaptation in the Only Non-Antarctic Icefish.</title>
        <authorList>
            <person name="Rivera-Colon A.G."/>
            <person name="Rayamajhi N."/>
            <person name="Minhas B.F."/>
            <person name="Madrigal G."/>
            <person name="Bilyk K.T."/>
            <person name="Yoon V."/>
            <person name="Hune M."/>
            <person name="Gregory S."/>
            <person name="Cheng C.H.C."/>
            <person name="Catchen J.M."/>
        </authorList>
    </citation>
    <scope>NUCLEOTIDE SEQUENCE [LARGE SCALE GENOMIC DNA]</scope>
    <source>
        <strain evidence="1">JMC-PN-2008</strain>
    </source>
</reference>
<name>A0AAN7XFA6_ELEMC</name>
<dbReference type="AlphaFoldDB" id="A0AAN7XFA6"/>